<proteinExistence type="predicted"/>
<organism evidence="2 3">
    <name type="scientific">Acrobeloides nanus</name>
    <dbReference type="NCBI Taxonomy" id="290746"/>
    <lineage>
        <taxon>Eukaryota</taxon>
        <taxon>Metazoa</taxon>
        <taxon>Ecdysozoa</taxon>
        <taxon>Nematoda</taxon>
        <taxon>Chromadorea</taxon>
        <taxon>Rhabditida</taxon>
        <taxon>Tylenchina</taxon>
        <taxon>Cephalobomorpha</taxon>
        <taxon>Cephaloboidea</taxon>
        <taxon>Cephalobidae</taxon>
        <taxon>Acrobeloides</taxon>
    </lineage>
</organism>
<protein>
    <submittedName>
        <fullName evidence="3">Uncharacterized protein</fullName>
    </submittedName>
</protein>
<keyword evidence="1" id="KW-1133">Transmembrane helix</keyword>
<evidence type="ECO:0000256" key="1">
    <source>
        <dbReference type="SAM" id="Phobius"/>
    </source>
</evidence>
<feature type="transmembrane region" description="Helical" evidence="1">
    <location>
        <begin position="6"/>
        <end position="24"/>
    </location>
</feature>
<dbReference type="AlphaFoldDB" id="A0A914EGL3"/>
<evidence type="ECO:0000313" key="2">
    <source>
        <dbReference type="Proteomes" id="UP000887540"/>
    </source>
</evidence>
<dbReference type="WBParaSite" id="ACRNAN_scaffold8195.g26301.t1">
    <property type="protein sequence ID" value="ACRNAN_scaffold8195.g26301.t1"/>
    <property type="gene ID" value="ACRNAN_scaffold8195.g26301"/>
</dbReference>
<keyword evidence="2" id="KW-1185">Reference proteome</keyword>
<reference evidence="3" key="1">
    <citation type="submission" date="2022-11" db="UniProtKB">
        <authorList>
            <consortium name="WormBaseParasite"/>
        </authorList>
    </citation>
    <scope>IDENTIFICATION</scope>
</reference>
<keyword evidence="1" id="KW-0472">Membrane</keyword>
<evidence type="ECO:0000313" key="3">
    <source>
        <dbReference type="WBParaSite" id="ACRNAN_scaffold8195.g26301.t1"/>
    </source>
</evidence>
<sequence length="87" mass="9570">MLGVLVGALMVFLALVVATFLYFWHRRRAHRAPVVIAQPDAEGQEDGLVGDGPAIDEGVVDGIWTMFLALVLWAVNFYRGPANMLPF</sequence>
<dbReference type="Proteomes" id="UP000887540">
    <property type="component" value="Unplaced"/>
</dbReference>
<name>A0A914EGL3_9BILA</name>
<accession>A0A914EGL3</accession>
<keyword evidence="1" id="KW-0812">Transmembrane</keyword>